<evidence type="ECO:0000256" key="3">
    <source>
        <dbReference type="ARBA" id="ARBA00022705"/>
    </source>
</evidence>
<accession>A0A066VR18</accession>
<reference evidence="8 9" key="1">
    <citation type="submission" date="2014-05" db="EMBL/GenBank/DDBJ databases">
        <title>Draft genome sequence of a rare smut relative, Tilletiaria anomala UBC 951.</title>
        <authorList>
            <consortium name="DOE Joint Genome Institute"/>
            <person name="Toome M."/>
            <person name="Kuo A."/>
            <person name="Henrissat B."/>
            <person name="Lipzen A."/>
            <person name="Tritt A."/>
            <person name="Yoshinaga Y."/>
            <person name="Zane M."/>
            <person name="Barry K."/>
            <person name="Grigoriev I.V."/>
            <person name="Spatafora J.W."/>
            <person name="Aimea M.C."/>
        </authorList>
    </citation>
    <scope>NUCLEOTIDE SEQUENCE [LARGE SCALE GENOMIC DNA]</scope>
    <source>
        <strain evidence="8 9">UBC 951</strain>
    </source>
</reference>
<feature type="region of interest" description="Disordered" evidence="5">
    <location>
        <begin position="412"/>
        <end position="436"/>
    </location>
</feature>
<gene>
    <name evidence="8" type="ORF">K437DRAFT_258349</name>
</gene>
<dbReference type="OrthoDB" id="346673at2759"/>
<feature type="compositionally biased region" description="Low complexity" evidence="5">
    <location>
        <begin position="157"/>
        <end position="172"/>
    </location>
</feature>
<dbReference type="EMBL" id="JMSN01000082">
    <property type="protein sequence ID" value="KDN41239.1"/>
    <property type="molecule type" value="Genomic_DNA"/>
</dbReference>
<feature type="compositionally biased region" description="Basic and acidic residues" evidence="5">
    <location>
        <begin position="426"/>
        <end position="436"/>
    </location>
</feature>
<evidence type="ECO:0000256" key="4">
    <source>
        <dbReference type="ARBA" id="ARBA00023242"/>
    </source>
</evidence>
<feature type="compositionally biased region" description="Low complexity" evidence="5">
    <location>
        <begin position="605"/>
        <end position="624"/>
    </location>
</feature>
<comment type="similarity">
    <text evidence="2">Belongs to the ORC2 family.</text>
</comment>
<protein>
    <recommendedName>
        <fullName evidence="10">Origin recognition complex subunit 2</fullName>
    </recommendedName>
</protein>
<dbReference type="GO" id="GO:0005664">
    <property type="term" value="C:nuclear origin of replication recognition complex"/>
    <property type="evidence" value="ECO:0007669"/>
    <property type="project" value="TreeGrafter"/>
</dbReference>
<keyword evidence="4" id="KW-0539">Nucleus</keyword>
<dbReference type="InterPro" id="IPR056772">
    <property type="entry name" value="RecA-like_ORC2"/>
</dbReference>
<dbReference type="InterPro" id="IPR056773">
    <property type="entry name" value="WHD_ORC2"/>
</dbReference>
<evidence type="ECO:0000256" key="1">
    <source>
        <dbReference type="ARBA" id="ARBA00004123"/>
    </source>
</evidence>
<dbReference type="HOGENOM" id="CLU_363766_0_0_1"/>
<proteinExistence type="inferred from homology"/>
<dbReference type="InParanoid" id="A0A066VR18"/>
<evidence type="ECO:0000313" key="8">
    <source>
        <dbReference type="EMBL" id="KDN41239.1"/>
    </source>
</evidence>
<name>A0A066VR18_TILAU</name>
<organism evidence="8 9">
    <name type="scientific">Tilletiaria anomala (strain ATCC 24038 / CBS 436.72 / UBC 951)</name>
    <dbReference type="NCBI Taxonomy" id="1037660"/>
    <lineage>
        <taxon>Eukaryota</taxon>
        <taxon>Fungi</taxon>
        <taxon>Dikarya</taxon>
        <taxon>Basidiomycota</taxon>
        <taxon>Ustilaginomycotina</taxon>
        <taxon>Exobasidiomycetes</taxon>
        <taxon>Georgefischeriales</taxon>
        <taxon>Tilletiariaceae</taxon>
        <taxon>Tilletiaria</taxon>
    </lineage>
</organism>
<evidence type="ECO:0008006" key="10">
    <source>
        <dbReference type="Google" id="ProtNLM"/>
    </source>
</evidence>
<feature type="compositionally biased region" description="Polar residues" evidence="5">
    <location>
        <begin position="106"/>
        <end position="118"/>
    </location>
</feature>
<dbReference type="Proteomes" id="UP000027361">
    <property type="component" value="Unassembled WGS sequence"/>
</dbReference>
<feature type="compositionally biased region" description="Pro residues" evidence="5">
    <location>
        <begin position="62"/>
        <end position="78"/>
    </location>
</feature>
<feature type="region of interest" description="Disordered" evidence="5">
    <location>
        <begin position="157"/>
        <end position="180"/>
    </location>
</feature>
<dbReference type="PANTHER" id="PTHR14052:SF0">
    <property type="entry name" value="ORIGIN RECOGNITION COMPLEX SUBUNIT 2"/>
    <property type="match status" value="1"/>
</dbReference>
<feature type="region of interest" description="Disordered" evidence="5">
    <location>
        <begin position="1"/>
        <end position="118"/>
    </location>
</feature>
<dbReference type="AlphaFoldDB" id="A0A066VR18"/>
<dbReference type="GO" id="GO:0006260">
    <property type="term" value="P:DNA replication"/>
    <property type="evidence" value="ECO:0007669"/>
    <property type="project" value="UniProtKB-KW"/>
</dbReference>
<evidence type="ECO:0000313" key="9">
    <source>
        <dbReference type="Proteomes" id="UP000027361"/>
    </source>
</evidence>
<sequence>MVRRVSSRVPTGPLRMATRSGQTARGRPSKRETSPPQPDNEVAADAKETKAALKHPFTSSPEPAPLPIPVSVPAPAPTPALSVSRPKASTLKLSTRKGKERAIEPTPSQESVGGFDSSQRSVHFSQNVVDTDDQRLQLQATSAAACLAAPSGMPAAAEIGGSHAAPHPDAGGAPPPKRTRINFEDKLRADTAAARAASATVSTSDSLHADSRTPALAALSGTLPHRGPGVSGPSESMLRRSSADHYFEAFAASSASRKKKRVTSDALISELLPDLTTEMVAELYDLPTIDQPKASVASASVAQHATARVGGRKEPGSSLTGSGAGSAFNTQVLEEFNINIHRRTSYAEWTLLLSQGFKLLFHGVGSPEAVLQDYVEQRARGAYGTAVVVRGYMPGLRIEKLLEAAESATAQAGEQIWDESSDEETGGEKANGEDEQAVRLEEDDQSVKHANHLEARAHRLRQKYTPVRRSKRKLLPESKIQTGTRTESLPPLYLLLIGVDNKTWLSSRAQRVLAILARAPRIYLLATASHINSGLLLLGGSSGDASEGGVTAIPWLWQDLNTFVPPIDEMLVSSSNMAHKGISLPRALSLHLYSHAGRAGAENFPHGAPSSASTPAAAGLAGRAGADHHGADDEELNVEFSPHGAISILQSVTVRAKKLFRLIASMQVHLDEGGDRGEGGACIQPPAPRPVLFSEVLDRAMRDYTATSDDQMRSLLPEYTSHSLLRIVKWSDANPQLRSLQPGKEYLWINMSRQNILHVLSQLEQLVQ</sequence>
<dbReference type="PANTHER" id="PTHR14052">
    <property type="entry name" value="ORIGIN RECOGNITION COMPLEX SUBUNIT 2"/>
    <property type="match status" value="1"/>
</dbReference>
<dbReference type="InterPro" id="IPR007220">
    <property type="entry name" value="ORC2"/>
</dbReference>
<feature type="compositionally biased region" description="Acidic residues" evidence="5">
    <location>
        <begin position="416"/>
        <end position="425"/>
    </location>
</feature>
<dbReference type="GO" id="GO:0003688">
    <property type="term" value="F:DNA replication origin binding"/>
    <property type="evidence" value="ECO:0007669"/>
    <property type="project" value="TreeGrafter"/>
</dbReference>
<evidence type="ECO:0000259" key="7">
    <source>
        <dbReference type="Pfam" id="PF24882"/>
    </source>
</evidence>
<comment type="caution">
    <text evidence="8">The sequence shown here is derived from an EMBL/GenBank/DDBJ whole genome shotgun (WGS) entry which is preliminary data.</text>
</comment>
<evidence type="ECO:0000259" key="6">
    <source>
        <dbReference type="Pfam" id="PF04084"/>
    </source>
</evidence>
<evidence type="ECO:0000256" key="2">
    <source>
        <dbReference type="ARBA" id="ARBA00007421"/>
    </source>
</evidence>
<keyword evidence="9" id="KW-1185">Reference proteome</keyword>
<feature type="domain" description="Origin recognition complex subunit 2 RecA-like" evidence="6">
    <location>
        <begin position="341"/>
        <end position="537"/>
    </location>
</feature>
<dbReference type="Pfam" id="PF24882">
    <property type="entry name" value="WHD_ORC2"/>
    <property type="match status" value="1"/>
</dbReference>
<dbReference type="RefSeq" id="XP_013241650.1">
    <property type="nucleotide sequence ID" value="XM_013386196.1"/>
</dbReference>
<evidence type="ECO:0000256" key="5">
    <source>
        <dbReference type="SAM" id="MobiDB-lite"/>
    </source>
</evidence>
<keyword evidence="3" id="KW-0235">DNA replication</keyword>
<feature type="region of interest" description="Disordered" evidence="5">
    <location>
        <begin position="603"/>
        <end position="630"/>
    </location>
</feature>
<dbReference type="Pfam" id="PF04084">
    <property type="entry name" value="RecA-like_ORC2"/>
    <property type="match status" value="1"/>
</dbReference>
<dbReference type="GeneID" id="25264949"/>
<feature type="domain" description="Origin recognition complex subunit 2 winged-helix" evidence="7">
    <location>
        <begin position="691"/>
        <end position="754"/>
    </location>
</feature>
<dbReference type="STRING" id="1037660.A0A066VR18"/>
<comment type="subcellular location">
    <subcellularLocation>
        <location evidence="1">Nucleus</location>
    </subcellularLocation>
</comment>